<sequence length="294" mass="32657">MKNAKFRSGQETNARRQSRQRLTVAGRQTTSSPETSAAIRAAAPVLSIRQINPPQQMEHFLALCCFGGQPFADFHIQDTPIDPTDWSAELLQVPPSNSSVWLNVSMPLAVEPLLEFCQLFNITFTSVADQSLYDDYKAEFSCRCPAGRSGTHCEVAPPSALALVSKQESQDRIKHFFAVMIIVVAAVLLALFCAFCMMVRGCFCDCFGPFRHDPDVYDKPLDPEDARHCLRKLREHRAREEMRNQPLVAPQESFAAPYPPTAPILPATAPLQRPPSPPPAYSQIDPSTLRSSNI</sequence>
<feature type="transmembrane region" description="Helical" evidence="2">
    <location>
        <begin position="176"/>
        <end position="200"/>
    </location>
</feature>
<dbReference type="OrthoDB" id="5820699at2759"/>
<keyword evidence="5" id="KW-1185">Reference proteome</keyword>
<organism evidence="4 5">
    <name type="scientific">Caenorhabditis auriculariae</name>
    <dbReference type="NCBI Taxonomy" id="2777116"/>
    <lineage>
        <taxon>Eukaryota</taxon>
        <taxon>Metazoa</taxon>
        <taxon>Ecdysozoa</taxon>
        <taxon>Nematoda</taxon>
        <taxon>Chromadorea</taxon>
        <taxon>Rhabditida</taxon>
        <taxon>Rhabditina</taxon>
        <taxon>Rhabditomorpha</taxon>
        <taxon>Rhabditoidea</taxon>
        <taxon>Rhabditidae</taxon>
        <taxon>Peloderinae</taxon>
        <taxon>Caenorhabditis</taxon>
    </lineage>
</organism>
<evidence type="ECO:0000313" key="4">
    <source>
        <dbReference type="EMBL" id="CAD6197533.1"/>
    </source>
</evidence>
<name>A0A8S1HLU9_9PELO</name>
<keyword evidence="2" id="KW-0472">Membrane</keyword>
<accession>A0A8S1HLU9</accession>
<dbReference type="AlphaFoldDB" id="A0A8S1HLU9"/>
<feature type="region of interest" description="Disordered" evidence="1">
    <location>
        <begin position="241"/>
        <end position="294"/>
    </location>
</feature>
<dbReference type="EMBL" id="CAJGYM010000097">
    <property type="protein sequence ID" value="CAD6197533.1"/>
    <property type="molecule type" value="Genomic_DNA"/>
</dbReference>
<feature type="domain" description="EGF-like" evidence="3">
    <location>
        <begin position="142"/>
        <end position="153"/>
    </location>
</feature>
<feature type="compositionally biased region" description="Polar residues" evidence="1">
    <location>
        <begin position="284"/>
        <end position="294"/>
    </location>
</feature>
<feature type="region of interest" description="Disordered" evidence="1">
    <location>
        <begin position="1"/>
        <end position="36"/>
    </location>
</feature>
<evidence type="ECO:0000259" key="3">
    <source>
        <dbReference type="PROSITE" id="PS00022"/>
    </source>
</evidence>
<proteinExistence type="predicted"/>
<evidence type="ECO:0000313" key="5">
    <source>
        <dbReference type="Proteomes" id="UP000835052"/>
    </source>
</evidence>
<feature type="compositionally biased region" description="Polar residues" evidence="1">
    <location>
        <begin position="26"/>
        <end position="35"/>
    </location>
</feature>
<dbReference type="Proteomes" id="UP000835052">
    <property type="component" value="Unassembled WGS sequence"/>
</dbReference>
<reference evidence="4" key="1">
    <citation type="submission" date="2020-10" db="EMBL/GenBank/DDBJ databases">
        <authorList>
            <person name="Kikuchi T."/>
        </authorList>
    </citation>
    <scope>NUCLEOTIDE SEQUENCE</scope>
    <source>
        <strain evidence="4">NKZ352</strain>
    </source>
</reference>
<keyword evidence="2" id="KW-1133">Transmembrane helix</keyword>
<dbReference type="PROSITE" id="PS00022">
    <property type="entry name" value="EGF_1"/>
    <property type="match status" value="1"/>
</dbReference>
<comment type="caution">
    <text evidence="4">The sequence shown here is derived from an EMBL/GenBank/DDBJ whole genome shotgun (WGS) entry which is preliminary data.</text>
</comment>
<keyword evidence="2" id="KW-0812">Transmembrane</keyword>
<dbReference type="InterPro" id="IPR000742">
    <property type="entry name" value="EGF"/>
</dbReference>
<evidence type="ECO:0000256" key="1">
    <source>
        <dbReference type="SAM" id="MobiDB-lite"/>
    </source>
</evidence>
<evidence type="ECO:0000256" key="2">
    <source>
        <dbReference type="SAM" id="Phobius"/>
    </source>
</evidence>
<protein>
    <recommendedName>
        <fullName evidence="3">EGF-like domain-containing protein</fullName>
    </recommendedName>
</protein>
<gene>
    <name evidence="4" type="ORF">CAUJ_LOCUS13442</name>
</gene>